<dbReference type="GO" id="GO:0033539">
    <property type="term" value="P:fatty acid beta-oxidation using acyl-CoA dehydrogenase"/>
    <property type="evidence" value="ECO:0007669"/>
    <property type="project" value="TreeGrafter"/>
</dbReference>
<keyword evidence="1" id="KW-0274">FAD</keyword>
<dbReference type="Proteomes" id="UP000265862">
    <property type="component" value="Unassembled WGS sequence"/>
</dbReference>
<feature type="domain" description="Electron transfer flavoprotein alpha subunit C-terminal" evidence="2">
    <location>
        <begin position="189"/>
        <end position="269"/>
    </location>
</feature>
<evidence type="ECO:0000313" key="3">
    <source>
        <dbReference type="EMBL" id="RHW55243.1"/>
    </source>
</evidence>
<reference evidence="3 4" key="1">
    <citation type="submission" date="2018-07" db="EMBL/GenBank/DDBJ databases">
        <title>Genome sequences of six Lactobacillus spp. isolated from bumble bee guts.</title>
        <authorList>
            <person name="Motta E.V.S."/>
            <person name="Moran N.A."/>
        </authorList>
    </citation>
    <scope>NUCLEOTIDE SEQUENCE [LARGE SCALE GENOMIC DNA]</scope>
    <source>
        <strain evidence="3 4">OCC3</strain>
    </source>
</reference>
<dbReference type="InterPro" id="IPR014731">
    <property type="entry name" value="ETF_asu_C"/>
</dbReference>
<dbReference type="Pfam" id="PF00766">
    <property type="entry name" value="ETF_alpha"/>
    <property type="match status" value="1"/>
</dbReference>
<evidence type="ECO:0000313" key="4">
    <source>
        <dbReference type="Proteomes" id="UP000265862"/>
    </source>
</evidence>
<dbReference type="SUPFAM" id="SSF52467">
    <property type="entry name" value="DHS-like NAD/FAD-binding domain"/>
    <property type="match status" value="1"/>
</dbReference>
<dbReference type="GO" id="GO:0009055">
    <property type="term" value="F:electron transfer activity"/>
    <property type="evidence" value="ECO:0007669"/>
    <property type="project" value="InterPro"/>
</dbReference>
<sequence length="310" mass="33233">MTPIYYIQLEDQKIAEGNSSNTLAGLKNSFTGPKSVLVFSNQAMQIQTKYRQAGIPTIIYQNDHYTLTNLTSVVTTLVARFTAKKEYLIICDNDQVGSSLGSRLAAALGVDFVANVQEVQQEGATRIANQPLGQTHACRQVPLAAKSIITTSCTGVAGKANAKVEVLDWNMQQKGAAYQYVAQKQSANDLAYAKVVVAIGKGLGTAEKLQPLQRLAQHLNASVGATKAVTDQGWLDATRMIGISNLIISPTVYYAFGISGAVQHTIGMKKAKQVIAVNTDPSAPIFKLANYGIVGDANTVIEQLNQLLTE</sequence>
<accession>A0A396T7J6</accession>
<dbReference type="InterPro" id="IPR029035">
    <property type="entry name" value="DHS-like_NAD/FAD-binding_dom"/>
</dbReference>
<dbReference type="PANTHER" id="PTHR43153">
    <property type="entry name" value="ELECTRON TRANSFER FLAVOPROTEIN ALPHA"/>
    <property type="match status" value="1"/>
</dbReference>
<comment type="cofactor">
    <cofactor evidence="1">
        <name>FAD</name>
        <dbReference type="ChEBI" id="CHEBI:57692"/>
    </cofactor>
    <text evidence="1">Binds 1 FAD per dimer.</text>
</comment>
<proteinExistence type="predicted"/>
<dbReference type="AlphaFoldDB" id="A0A396T7J6"/>
<dbReference type="PIRSF" id="PIRSF000089">
    <property type="entry name" value="Electra_flavoP_a"/>
    <property type="match status" value="1"/>
</dbReference>
<dbReference type="Gene3D" id="3.40.50.620">
    <property type="entry name" value="HUPs"/>
    <property type="match status" value="1"/>
</dbReference>
<dbReference type="GO" id="GO:0050660">
    <property type="term" value="F:flavin adenine dinucleotide binding"/>
    <property type="evidence" value="ECO:0007669"/>
    <property type="project" value="InterPro"/>
</dbReference>
<dbReference type="SUPFAM" id="SSF52402">
    <property type="entry name" value="Adenine nucleotide alpha hydrolases-like"/>
    <property type="match status" value="1"/>
</dbReference>
<dbReference type="Gene3D" id="3.40.50.1220">
    <property type="entry name" value="TPP-binding domain"/>
    <property type="match status" value="1"/>
</dbReference>
<protein>
    <recommendedName>
        <fullName evidence="2">Electron transfer flavoprotein alpha subunit C-terminal domain-containing protein</fullName>
    </recommendedName>
</protein>
<dbReference type="EMBL" id="QOCV01000002">
    <property type="protein sequence ID" value="RHW55243.1"/>
    <property type="molecule type" value="Genomic_DNA"/>
</dbReference>
<dbReference type="InterPro" id="IPR014729">
    <property type="entry name" value="Rossmann-like_a/b/a_fold"/>
</dbReference>
<feature type="binding site" evidence="1">
    <location>
        <position position="278"/>
    </location>
    <ligand>
        <name>FAD</name>
        <dbReference type="ChEBI" id="CHEBI:57692"/>
    </ligand>
</feature>
<evidence type="ECO:0000259" key="2">
    <source>
        <dbReference type="Pfam" id="PF00766"/>
    </source>
</evidence>
<feature type="binding site" evidence="1">
    <location>
        <begin position="257"/>
        <end position="264"/>
    </location>
    <ligand>
        <name>FAD</name>
        <dbReference type="ChEBI" id="CHEBI:57692"/>
    </ligand>
</feature>
<comment type="caution">
    <text evidence="3">The sequence shown here is derived from an EMBL/GenBank/DDBJ whole genome shotgun (WGS) entry which is preliminary data.</text>
</comment>
<gene>
    <name evidence="3" type="ORF">DS835_01315</name>
</gene>
<evidence type="ECO:0000256" key="1">
    <source>
        <dbReference type="PIRSR" id="PIRSR000089-1"/>
    </source>
</evidence>
<name>A0A396T7J6_9LACO</name>
<keyword evidence="1" id="KW-0285">Flavoprotein</keyword>
<organism evidence="3 4">
    <name type="scientific">Lactobacillus bombicola</name>
    <dbReference type="NCBI Taxonomy" id="1505723"/>
    <lineage>
        <taxon>Bacteria</taxon>
        <taxon>Bacillati</taxon>
        <taxon>Bacillota</taxon>
        <taxon>Bacilli</taxon>
        <taxon>Lactobacillales</taxon>
        <taxon>Lactobacillaceae</taxon>
        <taxon>Lactobacillus</taxon>
    </lineage>
</organism>
<dbReference type="PANTHER" id="PTHR43153:SF1">
    <property type="entry name" value="ELECTRON TRANSFER FLAVOPROTEIN SUBUNIT ALPHA, MITOCHONDRIAL"/>
    <property type="match status" value="1"/>
</dbReference>
<dbReference type="InterPro" id="IPR001308">
    <property type="entry name" value="ETF_a/FixB"/>
</dbReference>
<dbReference type="RefSeq" id="WP_118897571.1">
    <property type="nucleotide sequence ID" value="NZ_QOCV01000002.1"/>
</dbReference>